<dbReference type="Gene3D" id="1.20.1110.10">
    <property type="entry name" value="Calcium-transporting ATPase, transmembrane domain"/>
    <property type="match status" value="1"/>
</dbReference>
<evidence type="ECO:0000256" key="8">
    <source>
        <dbReference type="ARBA" id="ARBA00022967"/>
    </source>
</evidence>
<keyword evidence="6" id="KW-0067">ATP-binding</keyword>
<keyword evidence="10 12" id="KW-0472">Membrane</keyword>
<feature type="transmembrane region" description="Helical" evidence="12">
    <location>
        <begin position="761"/>
        <end position="778"/>
    </location>
</feature>
<dbReference type="InterPro" id="IPR023299">
    <property type="entry name" value="ATPase_P-typ_cyto_dom_N"/>
</dbReference>
<dbReference type="AlphaFoldDB" id="G7WLP1"/>
<evidence type="ECO:0000256" key="3">
    <source>
        <dbReference type="ARBA" id="ARBA00022553"/>
    </source>
</evidence>
<dbReference type="Pfam" id="PF00689">
    <property type="entry name" value="Cation_ATPase_C"/>
    <property type="match status" value="1"/>
</dbReference>
<dbReference type="InterPro" id="IPR008250">
    <property type="entry name" value="ATPase_P-typ_transduc_dom_A_sf"/>
</dbReference>
<dbReference type="InterPro" id="IPR004014">
    <property type="entry name" value="ATPase_P-typ_cation-transptr_N"/>
</dbReference>
<dbReference type="Proteomes" id="UP000005877">
    <property type="component" value="Chromosome"/>
</dbReference>
<keyword evidence="7" id="KW-0460">Magnesium</keyword>
<dbReference type="Gene3D" id="3.40.1110.10">
    <property type="entry name" value="Calcium-transporting ATPase, cytoplasmic domain N"/>
    <property type="match status" value="1"/>
</dbReference>
<accession>G7WLP1</accession>
<dbReference type="SFLD" id="SFLDF00027">
    <property type="entry name" value="p-type_atpase"/>
    <property type="match status" value="1"/>
</dbReference>
<comment type="subcellular location">
    <subcellularLocation>
        <location evidence="1">Cell membrane</location>
        <topology evidence="1">Multi-pass membrane protein</topology>
    </subcellularLocation>
</comment>
<dbReference type="GO" id="GO:1990573">
    <property type="term" value="P:potassium ion import across plasma membrane"/>
    <property type="evidence" value="ECO:0007669"/>
    <property type="project" value="TreeGrafter"/>
</dbReference>
<evidence type="ECO:0000313" key="15">
    <source>
        <dbReference type="Proteomes" id="UP000005877"/>
    </source>
</evidence>
<keyword evidence="2" id="KW-1003">Cell membrane</keyword>
<dbReference type="SMART" id="SM00831">
    <property type="entry name" value="Cation_ATPase_N"/>
    <property type="match status" value="1"/>
</dbReference>
<dbReference type="InterPro" id="IPR023214">
    <property type="entry name" value="HAD_sf"/>
</dbReference>
<dbReference type="GO" id="GO:0005391">
    <property type="term" value="F:P-type sodium:potassium-exchanging transporter activity"/>
    <property type="evidence" value="ECO:0007669"/>
    <property type="project" value="TreeGrafter"/>
</dbReference>
<feature type="transmembrane region" description="Helical" evidence="12">
    <location>
        <begin position="61"/>
        <end position="79"/>
    </location>
</feature>
<dbReference type="PROSITE" id="PS00154">
    <property type="entry name" value="ATPASE_E1_E2"/>
    <property type="match status" value="1"/>
</dbReference>
<dbReference type="GO" id="GO:0005886">
    <property type="term" value="C:plasma membrane"/>
    <property type="evidence" value="ECO:0007669"/>
    <property type="project" value="UniProtKB-SubCell"/>
</dbReference>
<dbReference type="GO" id="GO:0005524">
    <property type="term" value="F:ATP binding"/>
    <property type="evidence" value="ECO:0007669"/>
    <property type="project" value="UniProtKB-KW"/>
</dbReference>
<evidence type="ECO:0000313" key="14">
    <source>
        <dbReference type="EMBL" id="AET64344.1"/>
    </source>
</evidence>
<dbReference type="SUPFAM" id="SSF81653">
    <property type="entry name" value="Calcium ATPase, transduction domain A"/>
    <property type="match status" value="1"/>
</dbReference>
<gene>
    <name evidence="14" type="ordered locus">Mhar_0973</name>
</gene>
<dbReference type="GO" id="GO:1902600">
    <property type="term" value="P:proton transmembrane transport"/>
    <property type="evidence" value="ECO:0007669"/>
    <property type="project" value="TreeGrafter"/>
</dbReference>
<protein>
    <submittedName>
        <fullName evidence="14">Cation-transporting P-type ATPase</fullName>
    </submittedName>
</protein>
<dbReference type="Gene3D" id="2.70.150.10">
    <property type="entry name" value="Calcium-transporting ATPase, cytoplasmic transduction domain A"/>
    <property type="match status" value="1"/>
</dbReference>
<organism evidence="14 15">
    <name type="scientific">Methanothrix harundinacea (strain 6Ac)</name>
    <name type="common">Methanosaeta harundinacea</name>
    <dbReference type="NCBI Taxonomy" id="1110509"/>
    <lineage>
        <taxon>Archaea</taxon>
        <taxon>Methanobacteriati</taxon>
        <taxon>Methanobacteriota</taxon>
        <taxon>Stenosarchaea group</taxon>
        <taxon>Methanomicrobia</taxon>
        <taxon>Methanotrichales</taxon>
        <taxon>Methanotrichaceae</taxon>
        <taxon>Methanothrix</taxon>
    </lineage>
</organism>
<dbReference type="SFLD" id="SFLDG00002">
    <property type="entry name" value="C1.7:_P-type_atpase_like"/>
    <property type="match status" value="1"/>
</dbReference>
<dbReference type="InterPro" id="IPR006068">
    <property type="entry name" value="ATPase_P-typ_cation-transptr_C"/>
</dbReference>
<evidence type="ECO:0000256" key="4">
    <source>
        <dbReference type="ARBA" id="ARBA00022692"/>
    </source>
</evidence>
<dbReference type="SUPFAM" id="SSF56784">
    <property type="entry name" value="HAD-like"/>
    <property type="match status" value="1"/>
</dbReference>
<dbReference type="InterPro" id="IPR018303">
    <property type="entry name" value="ATPase_P-typ_P_site"/>
</dbReference>
<evidence type="ECO:0000256" key="2">
    <source>
        <dbReference type="ARBA" id="ARBA00022475"/>
    </source>
</evidence>
<evidence type="ECO:0000256" key="11">
    <source>
        <dbReference type="SAM" id="MobiDB-lite"/>
    </source>
</evidence>
<feature type="region of interest" description="Disordered" evidence="11">
    <location>
        <begin position="23"/>
        <end position="48"/>
    </location>
</feature>
<keyword evidence="5" id="KW-0547">Nucleotide-binding</keyword>
<dbReference type="InterPro" id="IPR044492">
    <property type="entry name" value="P_typ_ATPase_HD_dom"/>
</dbReference>
<dbReference type="GO" id="GO:0030007">
    <property type="term" value="P:intracellular potassium ion homeostasis"/>
    <property type="evidence" value="ECO:0007669"/>
    <property type="project" value="TreeGrafter"/>
</dbReference>
<dbReference type="SUPFAM" id="SSF81660">
    <property type="entry name" value="Metal cation-transporting ATPase, ATP-binding domain N"/>
    <property type="match status" value="1"/>
</dbReference>
<dbReference type="PRINTS" id="PR00120">
    <property type="entry name" value="HATPASE"/>
</dbReference>
<dbReference type="InterPro" id="IPR036412">
    <property type="entry name" value="HAD-like_sf"/>
</dbReference>
<dbReference type="SFLD" id="SFLDS00003">
    <property type="entry name" value="Haloacid_Dehalogenase"/>
    <property type="match status" value="1"/>
</dbReference>
<feature type="transmembrane region" description="Helical" evidence="12">
    <location>
        <begin position="870"/>
        <end position="890"/>
    </location>
</feature>
<feature type="domain" description="Cation-transporting P-type ATPase N-terminal" evidence="13">
    <location>
        <begin position="8"/>
        <end position="81"/>
    </location>
</feature>
<feature type="transmembrane region" description="Helical" evidence="12">
    <location>
        <begin position="277"/>
        <end position="297"/>
    </location>
</feature>
<sequence length="933" mass="99795">MDIDEKNRWYSLSIEDVFERLGSGEGGLTTPEATRRLQDHGPNELEEGKGATWPEILISQIKNPIIIVLGIAAVISLLAEKRIDAAVIFAVIVLNTALGFLKEFKAEEAISALMSHAAPEADVLRIFGGGGEGGEGGEGAGEGSRGESRKVRVKAREIVVGDIILVEAGSKVPADARIIEAANLEIDESMLTGESVPAKKCVDSEICRNPPAMGTLSEMEIDNTIFAGTIVTRGRAKAVVFATGMATDMGKIADMLTKTKKSATPLKKRTLDLGRKIMFLAILAGGLTFAVGLYRGFDLIDAFLFTLAMTVSAIPAALPAAITVALAVGVSRMAKRHAIMRKLDAVETLGSVTAICTDKTGTLTTNQMTVQRIYLPDRIVSVTGAGFKPEGSFEVEGSELDPKEDGSLATFLRIAALCNDSSLSSKEGDDGERWEIQGDPTEGALVVAAAKAGLAKEDLEASFPRIDEIPFDPDKRYMATFNERDGRVEVCLKGAPETVLGISSAIAVDGEPRDLTEADKERILDMSSQMAADALRVLGFATKTIGKEEVAGFKEAGPSGLIFSGLSGMMDPPRPEAIEAIALAKKAGIKVVMATGDHKITAEAIAREMGIVEGDSRAFAGSDLDGMDDSELDAAMEDAAVFARVSPEHKHRIVESLRRKGHIVAMTGDGVNDAPALKVAEIGIAMGITGTDVTKETADMILTDDNFQSIVNAVEEGRVIFQNIRKVVRYLINTSAGEVLAITASLLFLALNVLIFTPVQILWVNLVTDGILVVNLAMEPKERDVMDQPPRDPAEKIINRDIVLNTLFIALIMAVGTLFVFTREWNNGDLIRAQTMGFITMAMFQVFNALNCRSRTQSVFSLGLFSNRNLMVAIFASVVLQLLATELSFFNAALGSVSLSLTDWITMVAVAATVLIGEEIRKMVAKRRAGGPS</sequence>
<reference evidence="14 15" key="1">
    <citation type="journal article" date="2012" name="PLoS ONE">
        <title>The genome characteristics and predicted function of methyl-group oxidation pathway in the obligate aceticlastic methanogens, Methanosaeta spp.</title>
        <authorList>
            <person name="Zhu J."/>
            <person name="Zheng H."/>
            <person name="Ai G."/>
            <person name="Zhang G."/>
            <person name="Liu D."/>
            <person name="Liu X."/>
            <person name="Dong X."/>
        </authorList>
    </citation>
    <scope>NUCLEOTIDE SEQUENCE [LARGE SCALE GENOMIC DNA]</scope>
    <source>
        <strain evidence="14 15">6Ac</strain>
    </source>
</reference>
<evidence type="ECO:0000256" key="6">
    <source>
        <dbReference type="ARBA" id="ARBA00022840"/>
    </source>
</evidence>
<keyword evidence="9 12" id="KW-1133">Transmembrane helix</keyword>
<dbReference type="GeneID" id="12510142"/>
<keyword evidence="15" id="KW-1185">Reference proteome</keyword>
<dbReference type="InterPro" id="IPR050510">
    <property type="entry name" value="Cation_transp_ATPase_P-type"/>
</dbReference>
<feature type="transmembrane region" description="Helical" evidence="12">
    <location>
        <begin position="303"/>
        <end position="330"/>
    </location>
</feature>
<evidence type="ECO:0000256" key="5">
    <source>
        <dbReference type="ARBA" id="ARBA00022741"/>
    </source>
</evidence>
<dbReference type="KEGG" id="mhi:Mhar_0973"/>
<dbReference type="OrthoDB" id="8588at2157"/>
<evidence type="ECO:0000256" key="10">
    <source>
        <dbReference type="ARBA" id="ARBA00023136"/>
    </source>
</evidence>
<evidence type="ECO:0000256" key="9">
    <source>
        <dbReference type="ARBA" id="ARBA00022989"/>
    </source>
</evidence>
<keyword evidence="3" id="KW-0597">Phosphoprotein</keyword>
<dbReference type="Pfam" id="PF00122">
    <property type="entry name" value="E1-E2_ATPase"/>
    <property type="match status" value="1"/>
</dbReference>
<dbReference type="InterPro" id="IPR001757">
    <property type="entry name" value="P_typ_ATPase"/>
</dbReference>
<dbReference type="PRINTS" id="PR00119">
    <property type="entry name" value="CATATPASE"/>
</dbReference>
<keyword evidence="8" id="KW-1278">Translocase</keyword>
<feature type="compositionally biased region" description="Basic and acidic residues" evidence="11">
    <location>
        <begin position="33"/>
        <end position="48"/>
    </location>
</feature>
<dbReference type="InterPro" id="IPR059000">
    <property type="entry name" value="ATPase_P-type_domA"/>
</dbReference>
<dbReference type="HOGENOM" id="CLU_002360_3_3_2"/>
<dbReference type="Pfam" id="PF13246">
    <property type="entry name" value="Cation_ATPase"/>
    <property type="match status" value="1"/>
</dbReference>
<dbReference type="SUPFAM" id="SSF81665">
    <property type="entry name" value="Calcium ATPase, transmembrane domain M"/>
    <property type="match status" value="1"/>
</dbReference>
<evidence type="ECO:0000256" key="12">
    <source>
        <dbReference type="SAM" id="Phobius"/>
    </source>
</evidence>
<evidence type="ECO:0000256" key="1">
    <source>
        <dbReference type="ARBA" id="ARBA00004651"/>
    </source>
</evidence>
<feature type="transmembrane region" description="Helical" evidence="12">
    <location>
        <begin position="833"/>
        <end position="850"/>
    </location>
</feature>
<dbReference type="GO" id="GO:0016887">
    <property type="term" value="F:ATP hydrolysis activity"/>
    <property type="evidence" value="ECO:0007669"/>
    <property type="project" value="InterPro"/>
</dbReference>
<evidence type="ECO:0000259" key="13">
    <source>
        <dbReference type="SMART" id="SM00831"/>
    </source>
</evidence>
<dbReference type="GO" id="GO:0006883">
    <property type="term" value="P:intracellular sodium ion homeostasis"/>
    <property type="evidence" value="ECO:0007669"/>
    <property type="project" value="TreeGrafter"/>
</dbReference>
<dbReference type="Pfam" id="PF00690">
    <property type="entry name" value="Cation_ATPase_N"/>
    <property type="match status" value="1"/>
</dbReference>
<dbReference type="GO" id="GO:0036376">
    <property type="term" value="P:sodium ion export across plasma membrane"/>
    <property type="evidence" value="ECO:0007669"/>
    <property type="project" value="TreeGrafter"/>
</dbReference>
<feature type="transmembrane region" description="Helical" evidence="12">
    <location>
        <begin position="730"/>
        <end position="755"/>
    </location>
</feature>
<feature type="transmembrane region" description="Helical" evidence="12">
    <location>
        <begin position="896"/>
        <end position="917"/>
    </location>
</feature>
<dbReference type="EMBL" id="CP003117">
    <property type="protein sequence ID" value="AET64344.1"/>
    <property type="molecule type" value="Genomic_DNA"/>
</dbReference>
<dbReference type="InterPro" id="IPR023298">
    <property type="entry name" value="ATPase_P-typ_TM_dom_sf"/>
</dbReference>
<keyword evidence="4 12" id="KW-0812">Transmembrane</keyword>
<dbReference type="FunFam" id="3.40.50.1000:FF:000028">
    <property type="entry name" value="Calcium-transporting P-type ATPase, putative"/>
    <property type="match status" value="1"/>
</dbReference>
<dbReference type="STRING" id="1110509.Mhar_0973"/>
<dbReference type="FunFam" id="2.70.150.10:FF:000160">
    <property type="entry name" value="Sarcoplasmic/endoplasmic reticulum calcium ATPase 1"/>
    <property type="match status" value="1"/>
</dbReference>
<proteinExistence type="predicted"/>
<dbReference type="PATRIC" id="fig|1110509.7.peg.1088"/>
<name>G7WLP1_METH6</name>
<feature type="transmembrane region" description="Helical" evidence="12">
    <location>
        <begin position="802"/>
        <end position="821"/>
    </location>
</feature>
<evidence type="ECO:0000256" key="7">
    <source>
        <dbReference type="ARBA" id="ARBA00022842"/>
    </source>
</evidence>
<dbReference type="NCBIfam" id="TIGR01494">
    <property type="entry name" value="ATPase_P-type"/>
    <property type="match status" value="2"/>
</dbReference>
<dbReference type="PANTHER" id="PTHR43294">
    <property type="entry name" value="SODIUM/POTASSIUM-TRANSPORTING ATPASE SUBUNIT ALPHA"/>
    <property type="match status" value="1"/>
</dbReference>
<dbReference type="Gene3D" id="3.40.50.1000">
    <property type="entry name" value="HAD superfamily/HAD-like"/>
    <property type="match status" value="1"/>
</dbReference>
<dbReference type="RefSeq" id="WP_014586529.1">
    <property type="nucleotide sequence ID" value="NC_017527.1"/>
</dbReference>
<dbReference type="PANTHER" id="PTHR43294:SF21">
    <property type="entry name" value="CATION TRANSPORTING ATPASE"/>
    <property type="match status" value="1"/>
</dbReference>